<dbReference type="PANTHER" id="PTHR45947:SF14">
    <property type="entry name" value="SLL1723 PROTEIN"/>
    <property type="match status" value="1"/>
</dbReference>
<evidence type="ECO:0000259" key="2">
    <source>
        <dbReference type="Pfam" id="PF13439"/>
    </source>
</evidence>
<accession>A0A975BV64</accession>
<dbReference type="RefSeq" id="WP_207679473.1">
    <property type="nucleotide sequence ID" value="NZ_CP061800.1"/>
</dbReference>
<name>A0A975BV64_9BACT</name>
<evidence type="ECO:0000259" key="1">
    <source>
        <dbReference type="Pfam" id="PF00534"/>
    </source>
</evidence>
<dbReference type="SUPFAM" id="SSF53756">
    <property type="entry name" value="UDP-Glycosyltransferase/glycogen phosphorylase"/>
    <property type="match status" value="1"/>
</dbReference>
<dbReference type="Proteomes" id="UP000663722">
    <property type="component" value="Chromosome"/>
</dbReference>
<dbReference type="Gene3D" id="3.40.50.2000">
    <property type="entry name" value="Glycogen Phosphorylase B"/>
    <property type="match status" value="2"/>
</dbReference>
<dbReference type="EMBL" id="CP061800">
    <property type="protein sequence ID" value="QTA91878.1"/>
    <property type="molecule type" value="Genomic_DNA"/>
</dbReference>
<protein>
    <submittedName>
        <fullName evidence="3">Glycosyltransferase, family I</fullName>
    </submittedName>
</protein>
<feature type="domain" description="Glycosyltransferase subfamily 4-like N-terminal" evidence="2">
    <location>
        <begin position="88"/>
        <end position="208"/>
    </location>
</feature>
<dbReference type="Pfam" id="PF00534">
    <property type="entry name" value="Glycos_transf_1"/>
    <property type="match status" value="1"/>
</dbReference>
<reference evidence="3" key="1">
    <citation type="journal article" date="2021" name="Microb. Physiol.">
        <title>Proteogenomic Insights into the Physiology of Marine, Sulfate-Reducing, Filamentous Desulfonema limicola and Desulfonema magnum.</title>
        <authorList>
            <person name="Schnaars V."/>
            <person name="Wohlbrand L."/>
            <person name="Scheve S."/>
            <person name="Hinrichs C."/>
            <person name="Reinhardt R."/>
            <person name="Rabus R."/>
        </authorList>
    </citation>
    <scope>NUCLEOTIDE SEQUENCE</scope>
    <source>
        <strain evidence="3">4be13</strain>
    </source>
</reference>
<dbReference type="AlphaFoldDB" id="A0A975BV64"/>
<dbReference type="KEGG" id="dmm:dnm_079520"/>
<feature type="domain" description="Glycosyl transferase family 1" evidence="1">
    <location>
        <begin position="218"/>
        <end position="383"/>
    </location>
</feature>
<evidence type="ECO:0000313" key="4">
    <source>
        <dbReference type="Proteomes" id="UP000663722"/>
    </source>
</evidence>
<evidence type="ECO:0000313" key="3">
    <source>
        <dbReference type="EMBL" id="QTA91878.1"/>
    </source>
</evidence>
<dbReference type="InterPro" id="IPR001296">
    <property type="entry name" value="Glyco_trans_1"/>
</dbReference>
<dbReference type="GO" id="GO:0016757">
    <property type="term" value="F:glycosyltransferase activity"/>
    <property type="evidence" value="ECO:0007669"/>
    <property type="project" value="InterPro"/>
</dbReference>
<dbReference type="PANTHER" id="PTHR45947">
    <property type="entry name" value="SULFOQUINOVOSYL TRANSFERASE SQD2"/>
    <property type="match status" value="1"/>
</dbReference>
<dbReference type="InterPro" id="IPR050194">
    <property type="entry name" value="Glycosyltransferase_grp1"/>
</dbReference>
<organism evidence="3 4">
    <name type="scientific">Desulfonema magnum</name>
    <dbReference type="NCBI Taxonomy" id="45655"/>
    <lineage>
        <taxon>Bacteria</taxon>
        <taxon>Pseudomonadati</taxon>
        <taxon>Thermodesulfobacteriota</taxon>
        <taxon>Desulfobacteria</taxon>
        <taxon>Desulfobacterales</taxon>
        <taxon>Desulfococcaceae</taxon>
        <taxon>Desulfonema</taxon>
    </lineage>
</organism>
<dbReference type="InterPro" id="IPR028098">
    <property type="entry name" value="Glyco_trans_4-like_N"/>
</dbReference>
<proteinExistence type="predicted"/>
<gene>
    <name evidence="3" type="ORF">dnm_079520</name>
</gene>
<sequence length="413" mass="46991">MKPKIAYMMTRFPKLSETFILREMNELERLGYDIALYPLIFQKESVIHEEAESWIPRIRHFPFVSPDVLKTNWDCLIRDPFAYASLWALVVRENRASLKILSRAVVLFPKVMLMAREMQKQGIEHIHAHFATYPALAAWLIHQLTGIGFSVTVHANDIFVHQKMLDTKLRDAVFIIAISEYNREFLSDAAGSRVRNKTHVIHCGIRTENYRPRHNINQHNERFEILSIGRLEPKKGYRYLIQSCALLREQGISFRCRIIGDGEERPVLERMITEMNLTAMVELLGPLPQKAVARVLPTAHCYVQPSIITPSGRMEGIPVSLMEAMSCNLPVAASDISGIPELVKHGETGWLVPPADASALAETLSAIYANPDQASHIARNGRTFVRHAFELRTNVERLAALFESSIFNEKKSL</sequence>
<dbReference type="Pfam" id="PF13439">
    <property type="entry name" value="Glyco_transf_4"/>
    <property type="match status" value="1"/>
</dbReference>
<keyword evidence="4" id="KW-1185">Reference proteome</keyword>